<dbReference type="Pfam" id="PF06667">
    <property type="entry name" value="PspB"/>
    <property type="match status" value="1"/>
</dbReference>
<dbReference type="RefSeq" id="WP_121939802.1">
    <property type="nucleotide sequence ID" value="NZ_REFR01000014.1"/>
</dbReference>
<dbReference type="OrthoDB" id="7365677at2"/>
<proteinExistence type="predicted"/>
<protein>
    <submittedName>
        <fullName evidence="1">Phage shock protein B</fullName>
    </submittedName>
</protein>
<evidence type="ECO:0000313" key="2">
    <source>
        <dbReference type="Proteomes" id="UP000271227"/>
    </source>
</evidence>
<dbReference type="GO" id="GO:0009271">
    <property type="term" value="P:phage shock"/>
    <property type="evidence" value="ECO:0007669"/>
    <property type="project" value="InterPro"/>
</dbReference>
<dbReference type="EMBL" id="REFR01000014">
    <property type="protein sequence ID" value="RMB02807.1"/>
    <property type="molecule type" value="Genomic_DNA"/>
</dbReference>
<dbReference type="AlphaFoldDB" id="A0A3M0C2C4"/>
<dbReference type="InParanoid" id="A0A3M0C2C4"/>
<dbReference type="Proteomes" id="UP000271227">
    <property type="component" value="Unassembled WGS sequence"/>
</dbReference>
<reference evidence="1 2" key="1">
    <citation type="submission" date="2018-10" db="EMBL/GenBank/DDBJ databases">
        <title>Genomic Encyclopedia of Archaeal and Bacterial Type Strains, Phase II (KMG-II): from individual species to whole genera.</title>
        <authorList>
            <person name="Goeker M."/>
        </authorList>
    </citation>
    <scope>NUCLEOTIDE SEQUENCE [LARGE SCALE GENOMIC DNA]</scope>
    <source>
        <strain evidence="1 2">DSM 25217</strain>
    </source>
</reference>
<dbReference type="InterPro" id="IPR009554">
    <property type="entry name" value="Phageshock_PspB"/>
</dbReference>
<evidence type="ECO:0000313" key="1">
    <source>
        <dbReference type="EMBL" id="RMB02807.1"/>
    </source>
</evidence>
<name>A0A3M0C2C4_9PROT</name>
<keyword evidence="2" id="KW-1185">Reference proteome</keyword>
<gene>
    <name evidence="1" type="ORF">BXY39_3159</name>
</gene>
<comment type="caution">
    <text evidence="1">The sequence shown here is derived from an EMBL/GenBank/DDBJ whole genome shotgun (WGS) entry which is preliminary data.</text>
</comment>
<dbReference type="GO" id="GO:0006355">
    <property type="term" value="P:regulation of DNA-templated transcription"/>
    <property type="evidence" value="ECO:0007669"/>
    <property type="project" value="InterPro"/>
</dbReference>
<accession>A0A3M0C2C4</accession>
<organism evidence="1 2">
    <name type="scientific">Eilatimonas milleporae</name>
    <dbReference type="NCBI Taxonomy" id="911205"/>
    <lineage>
        <taxon>Bacteria</taxon>
        <taxon>Pseudomonadati</taxon>
        <taxon>Pseudomonadota</taxon>
        <taxon>Alphaproteobacteria</taxon>
        <taxon>Kordiimonadales</taxon>
        <taxon>Kordiimonadaceae</taxon>
        <taxon>Eilatimonas</taxon>
    </lineage>
</organism>
<sequence length="74" mass="8631">MDHRVAFALVIGLVVLAGTLIDHRAKLARIRAERGTDEREMDRLRDLAGRLEQRMHNMERILDAEVPGWRERLD</sequence>